<dbReference type="PANTHER" id="PTHR30600">
    <property type="entry name" value="CYTOCHROME C PEROXIDASE-RELATED"/>
    <property type="match status" value="1"/>
</dbReference>
<dbReference type="InterPro" id="IPR004852">
    <property type="entry name" value="Di-haem_cyt_c_peroxidsae"/>
</dbReference>
<evidence type="ECO:0000256" key="7">
    <source>
        <dbReference type="ARBA" id="ARBA00022764"/>
    </source>
</evidence>
<evidence type="ECO:0000256" key="9">
    <source>
        <dbReference type="ARBA" id="ARBA00023002"/>
    </source>
</evidence>
<keyword evidence="4 13" id="KW-0349">Heme</keyword>
<keyword evidence="7" id="KW-0574">Periplasm</keyword>
<evidence type="ECO:0000256" key="13">
    <source>
        <dbReference type="PIRSR" id="PIRSR000294-1"/>
    </source>
</evidence>
<keyword evidence="8" id="KW-0249">Electron transport</keyword>
<evidence type="ECO:0000256" key="8">
    <source>
        <dbReference type="ARBA" id="ARBA00022982"/>
    </source>
</evidence>
<evidence type="ECO:0000256" key="2">
    <source>
        <dbReference type="ARBA" id="ARBA00004856"/>
    </source>
</evidence>
<feature type="binding site" description="axial binding residue" evidence="14">
    <location>
        <position position="218"/>
    </location>
    <ligand>
        <name>heme c</name>
        <dbReference type="ChEBI" id="CHEBI:61717"/>
        <label>2</label>
    </ligand>
    <ligandPart>
        <name>Fe</name>
        <dbReference type="ChEBI" id="CHEBI:18248"/>
    </ligandPart>
</feature>
<comment type="function">
    <text evidence="11">Involved in methylamine metabolism. Essential for the maturation of the beta subunit of MADH, presumably via a step in the biosynthesis of tryptophan tryptophylquinone (TTQ), the cofactor of MADH.</text>
</comment>
<dbReference type="AlphaFoldDB" id="A0AAE4Y6C4"/>
<evidence type="ECO:0000256" key="4">
    <source>
        <dbReference type="ARBA" id="ARBA00022617"/>
    </source>
</evidence>
<dbReference type="Proteomes" id="UP001193501">
    <property type="component" value="Unassembled WGS sequence"/>
</dbReference>
<comment type="pathway">
    <text evidence="2">One-carbon metabolism; methylamine degradation.</text>
</comment>
<feature type="chain" id="PRO_5042136079" description="Methylamine utilization protein MauG" evidence="15">
    <location>
        <begin position="21"/>
        <end position="333"/>
    </location>
</feature>
<dbReference type="GO" id="GO:0009055">
    <property type="term" value="F:electron transfer activity"/>
    <property type="evidence" value="ECO:0007669"/>
    <property type="project" value="InterPro"/>
</dbReference>
<evidence type="ECO:0000256" key="11">
    <source>
        <dbReference type="ARBA" id="ARBA00058991"/>
    </source>
</evidence>
<feature type="signal peptide" evidence="15">
    <location>
        <begin position="1"/>
        <end position="20"/>
    </location>
</feature>
<evidence type="ECO:0000256" key="14">
    <source>
        <dbReference type="PIRSR" id="PIRSR000294-2"/>
    </source>
</evidence>
<comment type="PTM">
    <text evidence="13">Binds 2 heme groups per subunit.</text>
</comment>
<evidence type="ECO:0000313" key="18">
    <source>
        <dbReference type="Proteomes" id="UP001193501"/>
    </source>
</evidence>
<dbReference type="PROSITE" id="PS51007">
    <property type="entry name" value="CYTC"/>
    <property type="match status" value="1"/>
</dbReference>
<reference evidence="17" key="1">
    <citation type="submission" date="2020-01" db="EMBL/GenBank/DDBJ databases">
        <authorList>
            <person name="Chen W.-M."/>
        </authorList>
    </citation>
    <scope>NUCLEOTIDE SEQUENCE</scope>
    <source>
        <strain evidence="17">CYK-10</strain>
    </source>
</reference>
<comment type="caution">
    <text evidence="17">The sequence shown here is derived from an EMBL/GenBank/DDBJ whole genome shotgun (WGS) entry which is preliminary data.</text>
</comment>
<keyword evidence="3" id="KW-0813">Transport</keyword>
<dbReference type="PIRSF" id="PIRSF000294">
    <property type="entry name" value="Cytochrome-c_peroxidase"/>
    <property type="match status" value="1"/>
</dbReference>
<dbReference type="SUPFAM" id="SSF46626">
    <property type="entry name" value="Cytochrome c"/>
    <property type="match status" value="2"/>
</dbReference>
<evidence type="ECO:0000256" key="10">
    <source>
        <dbReference type="ARBA" id="ARBA00023004"/>
    </source>
</evidence>
<dbReference type="PANTHER" id="PTHR30600:SF10">
    <property type="entry name" value="BLL6722 PROTEIN"/>
    <property type="match status" value="1"/>
</dbReference>
<dbReference type="Pfam" id="PF00034">
    <property type="entry name" value="Cytochrom_C"/>
    <property type="match status" value="1"/>
</dbReference>
<keyword evidence="9" id="KW-0560">Oxidoreductase</keyword>
<dbReference type="InterPro" id="IPR036909">
    <property type="entry name" value="Cyt_c-like_dom_sf"/>
</dbReference>
<dbReference type="EMBL" id="JAABNR010000003">
    <property type="protein sequence ID" value="NBZ86671.1"/>
    <property type="molecule type" value="Genomic_DNA"/>
</dbReference>
<evidence type="ECO:0000256" key="3">
    <source>
        <dbReference type="ARBA" id="ARBA00022448"/>
    </source>
</evidence>
<feature type="binding site" description="axial binding residue" evidence="14">
    <location>
        <position position="73"/>
    </location>
    <ligand>
        <name>heme c</name>
        <dbReference type="ChEBI" id="CHEBI:61717"/>
        <label>1</label>
    </ligand>
    <ligandPart>
        <name>Fe</name>
        <dbReference type="ChEBI" id="CHEBI:18248"/>
    </ligandPart>
</feature>
<dbReference type="GO" id="GO:0020037">
    <property type="term" value="F:heme binding"/>
    <property type="evidence" value="ECO:0007669"/>
    <property type="project" value="InterPro"/>
</dbReference>
<dbReference type="InterPro" id="IPR026259">
    <property type="entry name" value="MauG/Cytc_peroxidase"/>
</dbReference>
<sequence>MRRAILALCLVVPCASVSTAEVSKEVKESYRRPLTVPFPADAPYDPRIATLGKMLYFDPRLSGAQNLSCASCHNPSFGSEAPSARFIGAAGVPLGRHTPTTINVAWVSPLFWDGRAATLEEQAKGPITSPVEMNATMSQVVERLSRVPQYAETFDKLFPGEGLSEGSILKSIAMFERTLVAGWAPFDRWIEGNENAISAEAKRGFELFIGQGACANCHTGWNFTDNQFHDIGLPGNDPGRLAIDPSNPLNEHAFKTPGLRNIALRAPFMHDGTLKDLGAVLDHYAKKVIQRPSLSPSMAQITLSPEDSKAIIAFLETLTEETSAISTPVLPAN</sequence>
<feature type="binding site" description="covalent" evidence="13">
    <location>
        <position position="217"/>
    </location>
    <ligand>
        <name>heme c</name>
        <dbReference type="ChEBI" id="CHEBI:61717"/>
        <label>2</label>
    </ligand>
</feature>
<protein>
    <recommendedName>
        <fullName evidence="12">Methylamine utilization protein MauG</fullName>
    </recommendedName>
</protein>
<evidence type="ECO:0000259" key="16">
    <source>
        <dbReference type="PROSITE" id="PS51007"/>
    </source>
</evidence>
<dbReference type="GO" id="GO:0046872">
    <property type="term" value="F:metal ion binding"/>
    <property type="evidence" value="ECO:0007669"/>
    <property type="project" value="UniProtKB-KW"/>
</dbReference>
<evidence type="ECO:0000313" key="17">
    <source>
        <dbReference type="EMBL" id="NBZ86671.1"/>
    </source>
</evidence>
<comment type="subcellular location">
    <subcellularLocation>
        <location evidence="1">Periplasm</location>
    </subcellularLocation>
</comment>
<feature type="binding site" description="covalent" evidence="13">
    <location>
        <position position="72"/>
    </location>
    <ligand>
        <name>heme c</name>
        <dbReference type="ChEBI" id="CHEBI:61717"/>
        <label>1</label>
    </ligand>
</feature>
<evidence type="ECO:0000256" key="1">
    <source>
        <dbReference type="ARBA" id="ARBA00004418"/>
    </source>
</evidence>
<evidence type="ECO:0000256" key="15">
    <source>
        <dbReference type="SAM" id="SignalP"/>
    </source>
</evidence>
<comment type="cofactor">
    <cofactor evidence="13">
        <name>heme</name>
        <dbReference type="ChEBI" id="CHEBI:30413"/>
    </cofactor>
    <text evidence="13">Binds 2 heme groups.</text>
</comment>
<dbReference type="GO" id="GO:0042597">
    <property type="term" value="C:periplasmic space"/>
    <property type="evidence" value="ECO:0007669"/>
    <property type="project" value="UniProtKB-SubCell"/>
</dbReference>
<keyword evidence="10 14" id="KW-0408">Iron</keyword>
<evidence type="ECO:0000256" key="12">
    <source>
        <dbReference type="ARBA" id="ARBA00073576"/>
    </source>
</evidence>
<dbReference type="GO" id="GO:0004130">
    <property type="term" value="F:cytochrome-c peroxidase activity"/>
    <property type="evidence" value="ECO:0007669"/>
    <property type="project" value="TreeGrafter"/>
</dbReference>
<keyword evidence="5 14" id="KW-0479">Metal-binding</keyword>
<proteinExistence type="predicted"/>
<feature type="domain" description="Cytochrome c" evidence="16">
    <location>
        <begin position="199"/>
        <end position="319"/>
    </location>
</feature>
<gene>
    <name evidence="17" type="ORF">GV832_03685</name>
</gene>
<dbReference type="InterPro" id="IPR051395">
    <property type="entry name" value="Cytochrome_c_Peroxidase/MauG"/>
</dbReference>
<organism evidence="17 18">
    <name type="scientific">Stagnihabitans tardus</name>
    <dbReference type="NCBI Taxonomy" id="2699202"/>
    <lineage>
        <taxon>Bacteria</taxon>
        <taxon>Pseudomonadati</taxon>
        <taxon>Pseudomonadota</taxon>
        <taxon>Alphaproteobacteria</taxon>
        <taxon>Rhodobacterales</taxon>
        <taxon>Paracoccaceae</taxon>
        <taxon>Stagnihabitans</taxon>
    </lineage>
</organism>
<name>A0AAE4Y6C4_9RHOB</name>
<dbReference type="InterPro" id="IPR009056">
    <property type="entry name" value="Cyt_c-like_dom"/>
</dbReference>
<feature type="binding site" description="covalent" evidence="13">
    <location>
        <position position="214"/>
    </location>
    <ligand>
        <name>heme c</name>
        <dbReference type="ChEBI" id="CHEBI:61717"/>
        <label>2</label>
    </ligand>
</feature>
<feature type="binding site" description="covalent" evidence="13">
    <location>
        <position position="69"/>
    </location>
    <ligand>
        <name>heme c</name>
        <dbReference type="ChEBI" id="CHEBI:61717"/>
        <label>1</label>
    </ligand>
</feature>
<keyword evidence="18" id="KW-1185">Reference proteome</keyword>
<accession>A0AAE4Y6C4</accession>
<dbReference type="Pfam" id="PF03150">
    <property type="entry name" value="CCP_MauG"/>
    <property type="match status" value="1"/>
</dbReference>
<dbReference type="RefSeq" id="WP_168773490.1">
    <property type="nucleotide sequence ID" value="NZ_JAABNR010000003.1"/>
</dbReference>
<dbReference type="FunFam" id="1.10.760.10:FF:000019">
    <property type="entry name" value="Di-heme cytochrome C peroxidase"/>
    <property type="match status" value="1"/>
</dbReference>
<keyword evidence="6 15" id="KW-0732">Signal</keyword>
<evidence type="ECO:0000256" key="6">
    <source>
        <dbReference type="ARBA" id="ARBA00022729"/>
    </source>
</evidence>
<evidence type="ECO:0000256" key="5">
    <source>
        <dbReference type="ARBA" id="ARBA00022723"/>
    </source>
</evidence>
<dbReference type="Gene3D" id="1.10.760.10">
    <property type="entry name" value="Cytochrome c-like domain"/>
    <property type="match status" value="2"/>
</dbReference>